<sequence>MHFYIAAIINRQRAIPVILTVMILPGETCADSEVNWMCVAVAFCAILLTQLSISVMHFRVAPAKRKISPGVARISGLTYERDEEDAQGSSSTRDLRRVEDREALFLTIHTRDPSSPAESTRDESSEEEERRTGTATRQVSHGRTLIEKKRNMRERKKSRGRKKQGLVRSLERKFLKYLRNLKINRGKYYCAVKLLTKFRNFSNVSLKFVAGRRLTQKKGPTLNNVKKRHEGNEMSRNLKIRDILCAFHKTLFFIFKIRYNSTVAHRIDGTIFATVPKVVNFAVPASLVTVSDIKGPGGPLLHPYPDWSWYNNSDMCDNIVNVYMIHIQYNHIFVLDNGYGSEEENCDPKLLIFNLENNKLVKTINIPPDVATNETGSGFLIKPFVYVPENCDPEQLLDEMIVFISDVVGSGLVVYDSSKDSLCRVESDFMRATDYINITVGNQIVPFTAGIYEDFSVNFYISFINILDLLYNPLTEKKVYKMKIKELLKCPDKEKANNQIKLVGELPIQTGPLASAECSLFSSNSLQNSIQGTNACKKFYPEDMVRYSNGIIFYTVHNNLFQNYLINDNVCINNNSSIFTVIK</sequence>
<dbReference type="PANTHER" id="PTHR10009:SF19">
    <property type="entry name" value="RE55542P"/>
    <property type="match status" value="1"/>
</dbReference>
<evidence type="ECO:0000313" key="6">
    <source>
        <dbReference type="EMBL" id="KYQ50658.1"/>
    </source>
</evidence>
<evidence type="ECO:0000256" key="1">
    <source>
        <dbReference type="ARBA" id="ARBA00004613"/>
    </source>
</evidence>
<dbReference type="AlphaFoldDB" id="A0A151WS59"/>
<comment type="similarity">
    <text evidence="2">Belongs to the major royal jelly protein family.</text>
</comment>
<accession>A0A151WS59</accession>
<dbReference type="InterPro" id="IPR011042">
    <property type="entry name" value="6-blade_b-propeller_TolB-like"/>
</dbReference>
<evidence type="ECO:0000256" key="5">
    <source>
        <dbReference type="SAM" id="MobiDB-lite"/>
    </source>
</evidence>
<evidence type="ECO:0000256" key="4">
    <source>
        <dbReference type="ARBA" id="ARBA00022729"/>
    </source>
</evidence>
<organism evidence="6 7">
    <name type="scientific">Mycetomoellerius zeteki</name>
    <dbReference type="NCBI Taxonomy" id="64791"/>
    <lineage>
        <taxon>Eukaryota</taxon>
        <taxon>Metazoa</taxon>
        <taxon>Ecdysozoa</taxon>
        <taxon>Arthropoda</taxon>
        <taxon>Hexapoda</taxon>
        <taxon>Insecta</taxon>
        <taxon>Pterygota</taxon>
        <taxon>Neoptera</taxon>
        <taxon>Endopterygota</taxon>
        <taxon>Hymenoptera</taxon>
        <taxon>Apocrita</taxon>
        <taxon>Aculeata</taxon>
        <taxon>Formicoidea</taxon>
        <taxon>Formicidae</taxon>
        <taxon>Myrmicinae</taxon>
        <taxon>Mycetomoellerius</taxon>
    </lineage>
</organism>
<evidence type="ECO:0000313" key="7">
    <source>
        <dbReference type="Proteomes" id="UP000075809"/>
    </source>
</evidence>
<feature type="compositionally biased region" description="Basic and acidic residues" evidence="5">
    <location>
        <begin position="119"/>
        <end position="132"/>
    </location>
</feature>
<feature type="region of interest" description="Disordered" evidence="5">
    <location>
        <begin position="109"/>
        <end position="163"/>
    </location>
</feature>
<keyword evidence="7" id="KW-1185">Reference proteome</keyword>
<dbReference type="InterPro" id="IPR017996">
    <property type="entry name" value="MRJP/yellow-related"/>
</dbReference>
<proteinExistence type="inferred from homology"/>
<feature type="compositionally biased region" description="Basic residues" evidence="5">
    <location>
        <begin position="150"/>
        <end position="163"/>
    </location>
</feature>
<evidence type="ECO:0000256" key="2">
    <source>
        <dbReference type="ARBA" id="ARBA00009127"/>
    </source>
</evidence>
<evidence type="ECO:0000256" key="3">
    <source>
        <dbReference type="ARBA" id="ARBA00022525"/>
    </source>
</evidence>
<dbReference type="PANTHER" id="PTHR10009">
    <property type="entry name" value="PROTEIN YELLOW-RELATED"/>
    <property type="match status" value="1"/>
</dbReference>
<reference evidence="6 7" key="1">
    <citation type="submission" date="2015-09" db="EMBL/GenBank/DDBJ databases">
        <title>Trachymyrmex zeteki WGS genome.</title>
        <authorList>
            <person name="Nygaard S."/>
            <person name="Hu H."/>
            <person name="Boomsma J."/>
            <person name="Zhang G."/>
        </authorList>
    </citation>
    <scope>NUCLEOTIDE SEQUENCE [LARGE SCALE GENOMIC DNA]</scope>
    <source>
        <strain evidence="6">Tzet28-1</strain>
        <tissue evidence="6">Whole body</tissue>
    </source>
</reference>
<comment type="subcellular location">
    <subcellularLocation>
        <location evidence="1">Secreted</location>
    </subcellularLocation>
</comment>
<dbReference type="GO" id="GO:0005576">
    <property type="term" value="C:extracellular region"/>
    <property type="evidence" value="ECO:0007669"/>
    <property type="project" value="UniProtKB-SubCell"/>
</dbReference>
<gene>
    <name evidence="6" type="ORF">ALC60_10254</name>
</gene>
<dbReference type="PRINTS" id="PR01366">
    <property type="entry name" value="ROYALJELLY"/>
</dbReference>
<dbReference type="Proteomes" id="UP000075809">
    <property type="component" value="Unassembled WGS sequence"/>
</dbReference>
<dbReference type="Gene3D" id="2.120.10.30">
    <property type="entry name" value="TolB, C-terminal domain"/>
    <property type="match status" value="1"/>
</dbReference>
<keyword evidence="3" id="KW-0964">Secreted</keyword>
<dbReference type="STRING" id="64791.A0A151WS59"/>
<dbReference type="EMBL" id="KQ982793">
    <property type="protein sequence ID" value="KYQ50658.1"/>
    <property type="molecule type" value="Genomic_DNA"/>
</dbReference>
<keyword evidence="4" id="KW-0732">Signal</keyword>
<name>A0A151WS59_9HYME</name>
<dbReference type="Pfam" id="PF03022">
    <property type="entry name" value="MRJP"/>
    <property type="match status" value="1"/>
</dbReference>
<protein>
    <submittedName>
        <fullName evidence="6">Major royal jelly protein 3</fullName>
    </submittedName>
</protein>